<evidence type="ECO:0000313" key="2">
    <source>
        <dbReference type="EMBL" id="JAT57234.1"/>
    </source>
</evidence>
<feature type="compositionally biased region" description="Basic and acidic residues" evidence="1">
    <location>
        <begin position="223"/>
        <end position="234"/>
    </location>
</feature>
<dbReference type="EMBL" id="GDJX01010702">
    <property type="protein sequence ID" value="JAT57234.1"/>
    <property type="molecule type" value="Transcribed_RNA"/>
</dbReference>
<dbReference type="GO" id="GO:0032259">
    <property type="term" value="P:methylation"/>
    <property type="evidence" value="ECO:0007669"/>
    <property type="project" value="UniProtKB-KW"/>
</dbReference>
<feature type="compositionally biased region" description="Basic residues" evidence="1">
    <location>
        <begin position="251"/>
        <end position="261"/>
    </location>
</feature>
<proteinExistence type="predicted"/>
<reference evidence="2" key="1">
    <citation type="submission" date="2015-07" db="EMBL/GenBank/DDBJ databases">
        <title>Transcriptome Assembly of Anthurium amnicola.</title>
        <authorList>
            <person name="Suzuki J."/>
        </authorList>
    </citation>
    <scope>NUCLEOTIDE SEQUENCE</scope>
</reference>
<dbReference type="PANTHER" id="PTHR35103">
    <property type="entry name" value="OS06G0115700 PROTEIN"/>
    <property type="match status" value="1"/>
</dbReference>
<gene>
    <name evidence="2" type="primary">SET2_4</name>
    <name evidence="2" type="ORF">g.29627</name>
</gene>
<sequence length="261" mass="28960">MVVSLGPGRFYGSGLPRPWFHAGVRFSEERVDPPPPVLDPLLRWARDAHWSMGGVSFQRHRLQGRIQGSIKQLRSEAERSAKQQSRHDAETRKRKLLAEIDADDGDDGGKPSPRRLRQRPLTIVDDDEGSSSESDQVEETAKHQVTLEEEPSSRPRRKSVRKLGDEFDRVAARSTQEEVAPGSDVPLPTRAVMTGDASSPRSRARKPIKEGIQIPDLHQSEGPPEKPKAKKEEQVVTATSPPVGSGVSPRRSSRLSRSPRS</sequence>
<feature type="compositionally biased region" description="Low complexity" evidence="1">
    <location>
        <begin position="240"/>
        <end position="250"/>
    </location>
</feature>
<dbReference type="GO" id="GO:0008168">
    <property type="term" value="F:methyltransferase activity"/>
    <property type="evidence" value="ECO:0007669"/>
    <property type="project" value="UniProtKB-KW"/>
</dbReference>
<accession>A0A1D1YRJ7</accession>
<keyword evidence="2" id="KW-0489">Methyltransferase</keyword>
<dbReference type="AlphaFoldDB" id="A0A1D1YRJ7"/>
<feature type="compositionally biased region" description="Acidic residues" evidence="1">
    <location>
        <begin position="124"/>
        <end position="138"/>
    </location>
</feature>
<dbReference type="PANTHER" id="PTHR35103:SF1">
    <property type="entry name" value="OS06G0115700 PROTEIN"/>
    <property type="match status" value="1"/>
</dbReference>
<organism evidence="2">
    <name type="scientific">Anthurium amnicola</name>
    <dbReference type="NCBI Taxonomy" id="1678845"/>
    <lineage>
        <taxon>Eukaryota</taxon>
        <taxon>Viridiplantae</taxon>
        <taxon>Streptophyta</taxon>
        <taxon>Embryophyta</taxon>
        <taxon>Tracheophyta</taxon>
        <taxon>Spermatophyta</taxon>
        <taxon>Magnoliopsida</taxon>
        <taxon>Liliopsida</taxon>
        <taxon>Araceae</taxon>
        <taxon>Pothoideae</taxon>
        <taxon>Potheae</taxon>
        <taxon>Anthurium</taxon>
    </lineage>
</organism>
<feature type="compositionally biased region" description="Basic and acidic residues" evidence="1">
    <location>
        <begin position="162"/>
        <end position="171"/>
    </location>
</feature>
<name>A0A1D1YRJ7_9ARAE</name>
<protein>
    <submittedName>
        <fullName evidence="2">Histone-lysine N-methyltransferase, H3 lysine-36 specific</fullName>
    </submittedName>
</protein>
<keyword evidence="2" id="KW-0808">Transferase</keyword>
<feature type="region of interest" description="Disordered" evidence="1">
    <location>
        <begin position="70"/>
        <end position="261"/>
    </location>
</feature>
<feature type="compositionally biased region" description="Basic and acidic residues" evidence="1">
    <location>
        <begin position="73"/>
        <end position="91"/>
    </location>
</feature>
<evidence type="ECO:0000256" key="1">
    <source>
        <dbReference type="SAM" id="MobiDB-lite"/>
    </source>
</evidence>